<accession>A0AAN8J0Z7</accession>
<feature type="non-terminal residue" evidence="1">
    <location>
        <position position="1"/>
    </location>
</feature>
<dbReference type="EMBL" id="WIXE01015791">
    <property type="protein sequence ID" value="KAK5973189.1"/>
    <property type="molecule type" value="Genomic_DNA"/>
</dbReference>
<dbReference type="Proteomes" id="UP001331761">
    <property type="component" value="Unassembled WGS sequence"/>
</dbReference>
<dbReference type="AlphaFoldDB" id="A0AAN8J0Z7"/>
<gene>
    <name evidence="1" type="ORF">GCK32_006949</name>
</gene>
<protein>
    <submittedName>
        <fullName evidence="1">Uncharacterized protein</fullName>
    </submittedName>
</protein>
<organism evidence="1 2">
    <name type="scientific">Trichostrongylus colubriformis</name>
    <name type="common">Black scour worm</name>
    <dbReference type="NCBI Taxonomy" id="6319"/>
    <lineage>
        <taxon>Eukaryota</taxon>
        <taxon>Metazoa</taxon>
        <taxon>Ecdysozoa</taxon>
        <taxon>Nematoda</taxon>
        <taxon>Chromadorea</taxon>
        <taxon>Rhabditida</taxon>
        <taxon>Rhabditina</taxon>
        <taxon>Rhabditomorpha</taxon>
        <taxon>Strongyloidea</taxon>
        <taxon>Trichostrongylidae</taxon>
        <taxon>Trichostrongylus</taxon>
    </lineage>
</organism>
<sequence length="129" mass="13952">QGTGASRSIELSVVAGVGLLSDASRQRGPSYGVFLSCISARSIYTTALVFFNTSCLSLIILASTAYEEHQMAQPVFSRRARLECLSRVSAMLSFIISTKLGSSTAKAYRVCDSNSPLTLMNEKKTEDEK</sequence>
<reference evidence="1 2" key="1">
    <citation type="submission" date="2019-10" db="EMBL/GenBank/DDBJ databases">
        <title>Assembly and Annotation for the nematode Trichostrongylus colubriformis.</title>
        <authorList>
            <person name="Martin J."/>
        </authorList>
    </citation>
    <scope>NUCLEOTIDE SEQUENCE [LARGE SCALE GENOMIC DNA]</scope>
    <source>
        <strain evidence="1">G859</strain>
        <tissue evidence="1">Whole worm</tissue>
    </source>
</reference>
<evidence type="ECO:0000313" key="1">
    <source>
        <dbReference type="EMBL" id="KAK5973189.1"/>
    </source>
</evidence>
<comment type="caution">
    <text evidence="1">The sequence shown here is derived from an EMBL/GenBank/DDBJ whole genome shotgun (WGS) entry which is preliminary data.</text>
</comment>
<proteinExistence type="predicted"/>
<evidence type="ECO:0000313" key="2">
    <source>
        <dbReference type="Proteomes" id="UP001331761"/>
    </source>
</evidence>
<keyword evidence="2" id="KW-1185">Reference proteome</keyword>
<name>A0AAN8J0Z7_TRICO</name>